<dbReference type="EMBL" id="JBBPBN010000027">
    <property type="protein sequence ID" value="KAK9007156.1"/>
    <property type="molecule type" value="Genomic_DNA"/>
</dbReference>
<sequence>MGSSKRGTSSQRLRRSIEDLRKRHRHELENLTLTAQPLKTLWLFILAIFEYFKQSVFYLFAKGGWLMLLNTLIAALGILLVTVEGPHEKHIEEVSQYVQFGLWWIVLGVASSIGLGSGLHTFVLYLGPHIAFFTIKAMQCGRADLKSAPYDTIQLNRSPSWLDKPCSEFGTPLFSSSHGSRVPISSILPQVQMEAILWGLGTAIGELPPYFISRAASLSGSKFNAMEELDASSSENNGVIATRLNQIKRWLLSHSQHMNFFTILVLASVPNPLFDLAGIMCGQFGIPFWKFFLATLIGKAIIKTHIQTVFIISVCNNQLLDWIENELIRVLSSLVPGFDSYLPTLTAKLHAVKEKYLAAPHQAPSTIKGKWDFSFSLIWNTIVWLMLMNFFVKIVNATAQNHLKKQQDKQLPRKFSASTR</sequence>
<evidence type="ECO:0000256" key="1">
    <source>
        <dbReference type="SAM" id="Phobius"/>
    </source>
</evidence>
<keyword evidence="1" id="KW-1133">Transmembrane helix</keyword>
<evidence type="ECO:0000313" key="3">
    <source>
        <dbReference type="Proteomes" id="UP001396334"/>
    </source>
</evidence>
<feature type="transmembrane region" description="Helical" evidence="1">
    <location>
        <begin position="64"/>
        <end position="83"/>
    </location>
</feature>
<accession>A0ABR2R2J1</accession>
<dbReference type="Proteomes" id="UP001396334">
    <property type="component" value="Unassembled WGS sequence"/>
</dbReference>
<comment type="caution">
    <text evidence="2">The sequence shown here is derived from an EMBL/GenBank/DDBJ whole genome shotgun (WGS) entry which is preliminary data.</text>
</comment>
<feature type="transmembrane region" description="Helical" evidence="1">
    <location>
        <begin position="377"/>
        <end position="395"/>
    </location>
</feature>
<name>A0ABR2R2J1_9ROSI</name>
<feature type="transmembrane region" description="Helical" evidence="1">
    <location>
        <begin position="258"/>
        <end position="286"/>
    </location>
</feature>
<protein>
    <recommendedName>
        <fullName evidence="4">Vacuole membrane protein KMS1</fullName>
    </recommendedName>
</protein>
<keyword evidence="3" id="KW-1185">Reference proteome</keyword>
<keyword evidence="1" id="KW-0472">Membrane</keyword>
<keyword evidence="1" id="KW-0812">Transmembrane</keyword>
<evidence type="ECO:0008006" key="4">
    <source>
        <dbReference type="Google" id="ProtNLM"/>
    </source>
</evidence>
<feature type="transmembrane region" description="Helical" evidence="1">
    <location>
        <begin position="103"/>
        <end position="126"/>
    </location>
</feature>
<gene>
    <name evidence="2" type="ORF">V6N11_050989</name>
</gene>
<reference evidence="2 3" key="1">
    <citation type="journal article" date="2024" name="G3 (Bethesda)">
        <title>Genome assembly of Hibiscus sabdariffa L. provides insights into metabolisms of medicinal natural products.</title>
        <authorList>
            <person name="Kim T."/>
        </authorList>
    </citation>
    <scope>NUCLEOTIDE SEQUENCE [LARGE SCALE GENOMIC DNA]</scope>
    <source>
        <strain evidence="2">TK-2024</strain>
        <tissue evidence="2">Old leaves</tissue>
    </source>
</reference>
<organism evidence="2 3">
    <name type="scientific">Hibiscus sabdariffa</name>
    <name type="common">roselle</name>
    <dbReference type="NCBI Taxonomy" id="183260"/>
    <lineage>
        <taxon>Eukaryota</taxon>
        <taxon>Viridiplantae</taxon>
        <taxon>Streptophyta</taxon>
        <taxon>Embryophyta</taxon>
        <taxon>Tracheophyta</taxon>
        <taxon>Spermatophyta</taxon>
        <taxon>Magnoliopsida</taxon>
        <taxon>eudicotyledons</taxon>
        <taxon>Gunneridae</taxon>
        <taxon>Pentapetalae</taxon>
        <taxon>rosids</taxon>
        <taxon>malvids</taxon>
        <taxon>Malvales</taxon>
        <taxon>Malvaceae</taxon>
        <taxon>Malvoideae</taxon>
        <taxon>Hibiscus</taxon>
    </lineage>
</organism>
<evidence type="ECO:0000313" key="2">
    <source>
        <dbReference type="EMBL" id="KAK9007156.1"/>
    </source>
</evidence>
<proteinExistence type="predicted"/>